<reference evidence="8" key="1">
    <citation type="journal article" date="2019" name="Int. J. Syst. Evol. Microbiol.">
        <title>The Global Catalogue of Microorganisms (GCM) 10K type strain sequencing project: providing services to taxonomists for standard genome sequencing and annotation.</title>
        <authorList>
            <consortium name="The Broad Institute Genomics Platform"/>
            <consortium name="The Broad Institute Genome Sequencing Center for Infectious Disease"/>
            <person name="Wu L."/>
            <person name="Ma J."/>
        </authorList>
    </citation>
    <scope>NUCLEOTIDE SEQUENCE [LARGE SCALE GENOMIC DNA]</scope>
    <source>
        <strain evidence="8">NBRC 101365</strain>
    </source>
</reference>
<dbReference type="PROSITE" id="PS00708">
    <property type="entry name" value="PRO_ENDOPEP_SER"/>
    <property type="match status" value="1"/>
</dbReference>
<dbReference type="InterPro" id="IPR051543">
    <property type="entry name" value="Serine_Peptidase_S9A"/>
</dbReference>
<dbReference type="EMBL" id="BSPC01000066">
    <property type="protein sequence ID" value="GLS22809.1"/>
    <property type="molecule type" value="Genomic_DNA"/>
</dbReference>
<dbReference type="InterPro" id="IPR001375">
    <property type="entry name" value="Peptidase_S9_cat"/>
</dbReference>
<evidence type="ECO:0000259" key="6">
    <source>
        <dbReference type="Pfam" id="PF02897"/>
    </source>
</evidence>
<evidence type="ECO:0000313" key="8">
    <source>
        <dbReference type="Proteomes" id="UP001156882"/>
    </source>
</evidence>
<dbReference type="PRINTS" id="PR00862">
    <property type="entry name" value="PROLIGOPTASE"/>
</dbReference>
<dbReference type="RefSeq" id="WP_284315764.1">
    <property type="nucleotide sequence ID" value="NZ_BSPC01000066.1"/>
</dbReference>
<dbReference type="Gene3D" id="3.40.50.1820">
    <property type="entry name" value="alpha/beta hydrolase"/>
    <property type="match status" value="1"/>
</dbReference>
<proteinExistence type="inferred from homology"/>
<protein>
    <submittedName>
        <fullName evidence="7">Peptidase S9</fullName>
    </submittedName>
</protein>
<gene>
    <name evidence="7" type="primary">ptrB</name>
    <name evidence="7" type="ORF">GCM10007874_58290</name>
</gene>
<dbReference type="InterPro" id="IPR002471">
    <property type="entry name" value="Pept_S9_AS"/>
</dbReference>
<dbReference type="Pfam" id="PF00326">
    <property type="entry name" value="Peptidase_S9"/>
    <property type="match status" value="1"/>
</dbReference>
<keyword evidence="2" id="KW-0645">Protease</keyword>
<dbReference type="InterPro" id="IPR023302">
    <property type="entry name" value="Pept_S9A_N"/>
</dbReference>
<comment type="similarity">
    <text evidence="1">Belongs to the peptidase S9A family.</text>
</comment>
<evidence type="ECO:0000256" key="2">
    <source>
        <dbReference type="ARBA" id="ARBA00022670"/>
    </source>
</evidence>
<dbReference type="Pfam" id="PF02897">
    <property type="entry name" value="Peptidase_S9_N"/>
    <property type="match status" value="1"/>
</dbReference>
<name>A0ABQ6CRN4_9HYPH</name>
<evidence type="ECO:0000256" key="4">
    <source>
        <dbReference type="ARBA" id="ARBA00022825"/>
    </source>
</evidence>
<organism evidence="7 8">
    <name type="scientific">Labrys miyagiensis</name>
    <dbReference type="NCBI Taxonomy" id="346912"/>
    <lineage>
        <taxon>Bacteria</taxon>
        <taxon>Pseudomonadati</taxon>
        <taxon>Pseudomonadota</taxon>
        <taxon>Alphaproteobacteria</taxon>
        <taxon>Hyphomicrobiales</taxon>
        <taxon>Xanthobacteraceae</taxon>
        <taxon>Labrys</taxon>
    </lineage>
</organism>
<dbReference type="Proteomes" id="UP001156882">
    <property type="component" value="Unassembled WGS sequence"/>
</dbReference>
<dbReference type="PANTHER" id="PTHR11757:SF19">
    <property type="entry name" value="PROLYL ENDOPEPTIDASE-LIKE"/>
    <property type="match status" value="1"/>
</dbReference>
<sequence length="699" mass="77086">MPASILPPVAEKRPSKRIVHGVTLHDDYAWLRADNWQEVLRDGSALPADIRTHLEAENSYAQARLAEGEALRATLFEELKGRIKADDSSVPAPDGPFEYYSRFREGGQHRLYCRRPRGGGEESVLLDGDALAEGKGFFAFGGSDPSPDHRLVAWSSDENGSEFYVAHILDTTKGVMLGDEVPDTAGGVVWRQDGSAFYYVKVDKNHRASSVWEHRLGTPAGEDRLVYEEADSGMFVGLGQTQSRRMAVISIHDHETSEARVIHLDDPDGTVHLIAGREAGMQYEIEHLPMADGGDQLLILTNVDGAEDFRIMSAPLATADRRSWRDLIPHKSGRYILAMVVLAGWLVRLEREDGLPRIVVRELASGTEHSIAFEEEAYALDLRGWEEFETDVIRFVYSSMTTPAETFDYNMRTRERVLRKRQEVPSGHDPSLYVTRRVFAPTADGESVPVSLLYRKATPIDGSAPLLLYGYGAYGISMPAQFSTNILSLVDRGFVYAIAHIRGGSEKGWRWYREGKLARKSNSFHDFVAAGAYLASHKFTSKGRIVAHGGSAGGMLMGAVANLAPDLFGAVVAEVAFVDVLTTMLDDTLPLTPPEWPEWGNPIVDEEAFHTILSYSPVDNVSAQAYPPILALAGLTDPRVTYWEPAKWVARLREKSTGETPAILRVNMDSGHGGASGRFDRLKEVALVQAFALKAMDAA</sequence>
<feature type="domain" description="Peptidase S9A N-terminal" evidence="6">
    <location>
        <begin position="7"/>
        <end position="421"/>
    </location>
</feature>
<evidence type="ECO:0000256" key="1">
    <source>
        <dbReference type="ARBA" id="ARBA00005228"/>
    </source>
</evidence>
<dbReference type="Gene3D" id="2.130.10.120">
    <property type="entry name" value="Prolyl oligopeptidase, N-terminal domain"/>
    <property type="match status" value="1"/>
</dbReference>
<dbReference type="InterPro" id="IPR002470">
    <property type="entry name" value="Peptidase_S9A"/>
</dbReference>
<dbReference type="SUPFAM" id="SSF53474">
    <property type="entry name" value="alpha/beta-Hydrolases"/>
    <property type="match status" value="1"/>
</dbReference>
<dbReference type="PANTHER" id="PTHR11757">
    <property type="entry name" value="PROTEASE FAMILY S9A OLIGOPEPTIDASE"/>
    <property type="match status" value="1"/>
</dbReference>
<feature type="domain" description="Peptidase S9 prolyl oligopeptidase catalytic" evidence="5">
    <location>
        <begin position="481"/>
        <end position="697"/>
    </location>
</feature>
<evidence type="ECO:0000256" key="3">
    <source>
        <dbReference type="ARBA" id="ARBA00022801"/>
    </source>
</evidence>
<keyword evidence="3" id="KW-0378">Hydrolase</keyword>
<dbReference type="SUPFAM" id="SSF50993">
    <property type="entry name" value="Peptidase/esterase 'gauge' domain"/>
    <property type="match status" value="1"/>
</dbReference>
<keyword evidence="8" id="KW-1185">Reference proteome</keyword>
<accession>A0ABQ6CRN4</accession>
<evidence type="ECO:0000259" key="5">
    <source>
        <dbReference type="Pfam" id="PF00326"/>
    </source>
</evidence>
<keyword evidence="4" id="KW-0720">Serine protease</keyword>
<evidence type="ECO:0000313" key="7">
    <source>
        <dbReference type="EMBL" id="GLS22809.1"/>
    </source>
</evidence>
<comment type="caution">
    <text evidence="7">The sequence shown here is derived from an EMBL/GenBank/DDBJ whole genome shotgun (WGS) entry which is preliminary data.</text>
</comment>
<dbReference type="InterPro" id="IPR029058">
    <property type="entry name" value="AB_hydrolase_fold"/>
</dbReference>